<dbReference type="Gene3D" id="1.20.58.1080">
    <property type="match status" value="1"/>
</dbReference>
<keyword evidence="5" id="KW-0347">Helicase</keyword>
<dbReference type="GO" id="GO:0045025">
    <property type="term" value="C:mitochondrial degradosome"/>
    <property type="evidence" value="ECO:0007669"/>
    <property type="project" value="TreeGrafter"/>
</dbReference>
<dbReference type="PANTHER" id="PTHR12131">
    <property type="entry name" value="ATP-DEPENDENT RNA AND DNA HELICASE"/>
    <property type="match status" value="1"/>
</dbReference>
<reference evidence="13 14" key="1">
    <citation type="submission" date="2013-03" db="EMBL/GenBank/DDBJ databases">
        <title>The Genome Sequence of Capronia coronata CBS 617.96.</title>
        <authorList>
            <consortium name="The Broad Institute Genomics Platform"/>
            <person name="Cuomo C."/>
            <person name="de Hoog S."/>
            <person name="Gorbushina A."/>
            <person name="Walker B."/>
            <person name="Young S.K."/>
            <person name="Zeng Q."/>
            <person name="Gargeya S."/>
            <person name="Fitzgerald M."/>
            <person name="Haas B."/>
            <person name="Abouelleil A."/>
            <person name="Allen A.W."/>
            <person name="Alvarado L."/>
            <person name="Arachchi H.M."/>
            <person name="Berlin A.M."/>
            <person name="Chapman S.B."/>
            <person name="Gainer-Dewar J."/>
            <person name="Goldberg J."/>
            <person name="Griggs A."/>
            <person name="Gujja S."/>
            <person name="Hansen M."/>
            <person name="Howarth C."/>
            <person name="Imamovic A."/>
            <person name="Ireland A."/>
            <person name="Larimer J."/>
            <person name="McCowan C."/>
            <person name="Murphy C."/>
            <person name="Pearson M."/>
            <person name="Poon T.W."/>
            <person name="Priest M."/>
            <person name="Roberts A."/>
            <person name="Saif S."/>
            <person name="Shea T."/>
            <person name="Sisk P."/>
            <person name="Sykes S."/>
            <person name="Wortman J."/>
            <person name="Nusbaum C."/>
            <person name="Birren B."/>
        </authorList>
    </citation>
    <scope>NUCLEOTIDE SEQUENCE [LARGE SCALE GENOMIC DNA]</scope>
    <source>
        <strain evidence="13 14">CBS 617.96</strain>
    </source>
</reference>
<evidence type="ECO:0000313" key="13">
    <source>
        <dbReference type="EMBL" id="EXJ78630.1"/>
    </source>
</evidence>
<evidence type="ECO:0000313" key="14">
    <source>
        <dbReference type="Proteomes" id="UP000019484"/>
    </source>
</evidence>
<name>W9XMS4_9EURO</name>
<dbReference type="InterPro" id="IPR001650">
    <property type="entry name" value="Helicase_C-like"/>
</dbReference>
<dbReference type="RefSeq" id="XP_007728078.1">
    <property type="nucleotide sequence ID" value="XM_007729888.1"/>
</dbReference>
<comment type="caution">
    <text evidence="13">The sequence shown here is derived from an EMBL/GenBank/DDBJ whole genome shotgun (WGS) entry which is preliminary data.</text>
</comment>
<dbReference type="Gene3D" id="3.40.50.300">
    <property type="entry name" value="P-loop containing nucleotide triphosphate hydrolases"/>
    <property type="match status" value="2"/>
</dbReference>
<dbReference type="PROSITE" id="PS51194">
    <property type="entry name" value="HELICASE_CTER"/>
    <property type="match status" value="1"/>
</dbReference>
<evidence type="ECO:0000256" key="8">
    <source>
        <dbReference type="ARBA" id="ARBA00023128"/>
    </source>
</evidence>
<dbReference type="Pfam" id="PF22527">
    <property type="entry name" value="DEXQc_Suv3"/>
    <property type="match status" value="1"/>
</dbReference>
<accession>W9XMS4</accession>
<dbReference type="SMART" id="SM00490">
    <property type="entry name" value="HELICc"/>
    <property type="match status" value="1"/>
</dbReference>
<comment type="subcellular location">
    <subcellularLocation>
        <location evidence="1">Mitochondrion</location>
    </subcellularLocation>
</comment>
<dbReference type="SUPFAM" id="SSF52540">
    <property type="entry name" value="P-loop containing nucleoside triphosphate hydrolases"/>
    <property type="match status" value="1"/>
</dbReference>
<dbReference type="GO" id="GO:0000965">
    <property type="term" value="P:mitochondrial RNA 3'-end processing"/>
    <property type="evidence" value="ECO:0007669"/>
    <property type="project" value="TreeGrafter"/>
</dbReference>
<evidence type="ECO:0000256" key="9">
    <source>
        <dbReference type="ARBA" id="ARBA00047984"/>
    </source>
</evidence>
<evidence type="ECO:0000256" key="7">
    <source>
        <dbReference type="ARBA" id="ARBA00022946"/>
    </source>
</evidence>
<dbReference type="GeneID" id="19163877"/>
<evidence type="ECO:0000256" key="6">
    <source>
        <dbReference type="ARBA" id="ARBA00022840"/>
    </source>
</evidence>
<comment type="catalytic activity">
    <reaction evidence="9">
        <text>ATP + H2O = ADP + phosphate + H(+)</text>
        <dbReference type="Rhea" id="RHEA:13065"/>
        <dbReference type="ChEBI" id="CHEBI:15377"/>
        <dbReference type="ChEBI" id="CHEBI:15378"/>
        <dbReference type="ChEBI" id="CHEBI:30616"/>
        <dbReference type="ChEBI" id="CHEBI:43474"/>
        <dbReference type="ChEBI" id="CHEBI:456216"/>
        <dbReference type="EC" id="3.6.4.13"/>
    </reaction>
</comment>
<dbReference type="GO" id="GO:0005524">
    <property type="term" value="F:ATP binding"/>
    <property type="evidence" value="ECO:0007669"/>
    <property type="project" value="UniProtKB-KW"/>
</dbReference>
<sequence length="763" mass="85617">MLAISTRRGQCLFCSFRALLATSTSPNRQRSSRYEYSSSAPLWREKTKPPRRHAEPPRKVRSSTTPNRRPGSHINLSPEAISNRVRTSLESLKKRLASTKADSDSELTQLAALDPDRIYWDGFKSKIEQIVTGSRENRTAEDDRLLAEIGHTQNSTEWRADLERVLHFGFIDHVLLRKAGQDPGDKSVRPDLRYPTEWYTAARQIQRDVHLHIGPTNSGKTYNALKRLEESGSGFYAGPLRLLAHEVFSRFKAKGLSCDLVTGDDVRIDDNPNVMLSASTVEMVDVTTPVEVAVIDEIQMMASEDRGWAWTRAFLGANAKEVHLCGEARVLPLIRELTASTGDSLHVHEYKRLNPLKVMSKSLGGNLKNLRKGDCIVTFSVFSLHAMKKQIELDTGRRCAIVYGSLPPETRAQQAALFNDPDNDYDFLVASDAIGMGLNLSVKRIIFHGVSKYNGSYTEQLTVPQIKQIGGRAGRYRSSHQAMNTSNKSENATEVNVGLVTTLNDEDLPVVRDAMAAEDPPIKLAGLLPPGDFMEDLATRLPEGIPFEYILKRLCQSATIHRRFKLCNIRDQSRIARIIESIRGLTTNQRVVLTAAPGYSSSNDVTLVMKALAQVIAEQRQVTVVDVAEINLEVLEKPISGEREYLQSLEDLHKSLILFLWLSYRFIGTFKDRDMAMYAKEMVEDRINTCLREFSANPELRKRVLSYKKRMDFPKIPTHEADASNLDFPANQDPALRLDWTRGSEEVAFEEAQSAPATVPAHA</sequence>
<dbReference type="InterPro" id="IPR050699">
    <property type="entry name" value="RNA-DNA_Helicase"/>
</dbReference>
<evidence type="ECO:0000256" key="1">
    <source>
        <dbReference type="ARBA" id="ARBA00004173"/>
    </source>
</evidence>
<feature type="region of interest" description="Disordered" evidence="11">
    <location>
        <begin position="27"/>
        <end position="76"/>
    </location>
</feature>
<dbReference type="InterPro" id="IPR044774">
    <property type="entry name" value="Suv3_DEXQc"/>
</dbReference>
<dbReference type="AlphaFoldDB" id="W9XMS4"/>
<feature type="compositionally biased region" description="Basic and acidic residues" evidence="11">
    <location>
        <begin position="43"/>
        <end position="58"/>
    </location>
</feature>
<dbReference type="FunFam" id="3.40.50.300:FF:001549">
    <property type="entry name" value="SUV3p ATP-dependent RNA helicase"/>
    <property type="match status" value="1"/>
</dbReference>
<dbReference type="FunFam" id="3.40.50.300:FF:000269">
    <property type="entry name" value="ATP-dependent RNA helicase SUPV3L1, mitochondrial"/>
    <property type="match status" value="1"/>
</dbReference>
<dbReference type="CDD" id="cd18805">
    <property type="entry name" value="SF2_C_suv3"/>
    <property type="match status" value="1"/>
</dbReference>
<keyword evidence="6" id="KW-0067">ATP-binding</keyword>
<keyword evidence="14" id="KW-1185">Reference proteome</keyword>
<dbReference type="Pfam" id="PF12513">
    <property type="entry name" value="SUV3_C"/>
    <property type="match status" value="1"/>
</dbReference>
<evidence type="ECO:0000256" key="4">
    <source>
        <dbReference type="ARBA" id="ARBA00022801"/>
    </source>
</evidence>
<evidence type="ECO:0000256" key="5">
    <source>
        <dbReference type="ARBA" id="ARBA00022806"/>
    </source>
</evidence>
<dbReference type="Proteomes" id="UP000019484">
    <property type="component" value="Unassembled WGS sequence"/>
</dbReference>
<organism evidence="13 14">
    <name type="scientific">Capronia coronata CBS 617.96</name>
    <dbReference type="NCBI Taxonomy" id="1182541"/>
    <lineage>
        <taxon>Eukaryota</taxon>
        <taxon>Fungi</taxon>
        <taxon>Dikarya</taxon>
        <taxon>Ascomycota</taxon>
        <taxon>Pezizomycotina</taxon>
        <taxon>Eurotiomycetes</taxon>
        <taxon>Chaetothyriomycetidae</taxon>
        <taxon>Chaetothyriales</taxon>
        <taxon>Herpotrichiellaceae</taxon>
        <taxon>Capronia</taxon>
    </lineage>
</organism>
<evidence type="ECO:0000259" key="12">
    <source>
        <dbReference type="PROSITE" id="PS51194"/>
    </source>
</evidence>
<dbReference type="STRING" id="1182541.W9XMS4"/>
<evidence type="ECO:0000256" key="3">
    <source>
        <dbReference type="ARBA" id="ARBA00022741"/>
    </source>
</evidence>
<evidence type="ECO:0000256" key="10">
    <source>
        <dbReference type="ARBA" id="ARBA00071444"/>
    </source>
</evidence>
<keyword evidence="4" id="KW-0378">Hydrolase</keyword>
<dbReference type="EMBL" id="AMWN01000011">
    <property type="protein sequence ID" value="EXJ78630.1"/>
    <property type="molecule type" value="Genomic_DNA"/>
</dbReference>
<dbReference type="EC" id="3.6.4.13" evidence="2"/>
<keyword evidence="7" id="KW-0809">Transit peptide</keyword>
<dbReference type="eggNOG" id="KOG0953">
    <property type="taxonomic scope" value="Eukaryota"/>
</dbReference>
<dbReference type="CDD" id="cd17913">
    <property type="entry name" value="DEXQc_Suv3"/>
    <property type="match status" value="1"/>
</dbReference>
<dbReference type="Pfam" id="PF00271">
    <property type="entry name" value="Helicase_C"/>
    <property type="match status" value="1"/>
</dbReference>
<dbReference type="HOGENOM" id="CLU_010647_1_1_1"/>
<proteinExistence type="predicted"/>
<keyword evidence="3" id="KW-0547">Nucleotide-binding</keyword>
<dbReference type="PANTHER" id="PTHR12131:SF1">
    <property type="entry name" value="ATP-DEPENDENT RNA HELICASE SUPV3L1, MITOCHONDRIAL-RELATED"/>
    <property type="match status" value="1"/>
</dbReference>
<dbReference type="OrthoDB" id="6692397at2759"/>
<keyword evidence="8" id="KW-0496">Mitochondrion</keyword>
<protein>
    <recommendedName>
        <fullName evidence="10">ATP-dependent RNA helicase SUV3, mitochondrial</fullName>
        <ecNumber evidence="2">3.6.4.13</ecNumber>
    </recommendedName>
</protein>
<evidence type="ECO:0000256" key="2">
    <source>
        <dbReference type="ARBA" id="ARBA00012552"/>
    </source>
</evidence>
<dbReference type="InterPro" id="IPR022192">
    <property type="entry name" value="SUV3_C"/>
</dbReference>
<feature type="domain" description="Helicase C-terminal" evidence="12">
    <location>
        <begin position="362"/>
        <end position="516"/>
    </location>
</feature>
<evidence type="ECO:0000256" key="11">
    <source>
        <dbReference type="SAM" id="MobiDB-lite"/>
    </source>
</evidence>
<dbReference type="InterPro" id="IPR027417">
    <property type="entry name" value="P-loop_NTPase"/>
</dbReference>
<gene>
    <name evidence="13" type="ORF">A1O1_09031</name>
</gene>
<dbReference type="GO" id="GO:0016787">
    <property type="term" value="F:hydrolase activity"/>
    <property type="evidence" value="ECO:0007669"/>
    <property type="project" value="UniProtKB-KW"/>
</dbReference>
<dbReference type="Gene3D" id="1.20.272.40">
    <property type="match status" value="1"/>
</dbReference>
<dbReference type="GO" id="GO:0003724">
    <property type="term" value="F:RNA helicase activity"/>
    <property type="evidence" value="ECO:0007669"/>
    <property type="project" value="UniProtKB-EC"/>
</dbReference>
<dbReference type="InterPro" id="IPR055206">
    <property type="entry name" value="DEXQc_SUV3"/>
</dbReference>